<evidence type="ECO:0000256" key="1">
    <source>
        <dbReference type="SAM" id="SignalP"/>
    </source>
</evidence>
<feature type="chain" id="PRO_5032811943" evidence="1">
    <location>
        <begin position="34"/>
        <end position="170"/>
    </location>
</feature>
<evidence type="ECO:0000313" key="2">
    <source>
        <dbReference type="EMBL" id="SQF89537.1"/>
    </source>
</evidence>
<organism evidence="2 3">
    <name type="scientific">Pseudomonas fluorescens</name>
    <dbReference type="NCBI Taxonomy" id="294"/>
    <lineage>
        <taxon>Bacteria</taxon>
        <taxon>Pseudomonadati</taxon>
        <taxon>Pseudomonadota</taxon>
        <taxon>Gammaproteobacteria</taxon>
        <taxon>Pseudomonadales</taxon>
        <taxon>Pseudomonadaceae</taxon>
        <taxon>Pseudomonas</taxon>
    </lineage>
</organism>
<accession>A0A8B4I173</accession>
<dbReference type="AlphaFoldDB" id="A0A8B4I173"/>
<protein>
    <submittedName>
        <fullName evidence="2">Adhesin major subunit pilin</fullName>
    </submittedName>
</protein>
<dbReference type="Pfam" id="PF04449">
    <property type="entry name" value="Fimbrial_CS1"/>
    <property type="match status" value="1"/>
</dbReference>
<reference evidence="2 3" key="1">
    <citation type="submission" date="2018-06" db="EMBL/GenBank/DDBJ databases">
        <authorList>
            <consortium name="Pathogen Informatics"/>
            <person name="Doyle S."/>
        </authorList>
    </citation>
    <scope>NUCLEOTIDE SEQUENCE [LARGE SCALE GENOMIC DNA]</scope>
    <source>
        <strain evidence="2 3">NCTC10038</strain>
    </source>
</reference>
<gene>
    <name evidence="2" type="ORF">NCTC10038_00920</name>
</gene>
<proteinExistence type="predicted"/>
<dbReference type="EMBL" id="LS483372">
    <property type="protein sequence ID" value="SQF89537.1"/>
    <property type="molecule type" value="Genomic_DNA"/>
</dbReference>
<dbReference type="Proteomes" id="UP000248640">
    <property type="component" value="Chromosome 1"/>
</dbReference>
<feature type="signal peptide" evidence="1">
    <location>
        <begin position="1"/>
        <end position="33"/>
    </location>
</feature>
<name>A0A8B4I173_PSEFL</name>
<dbReference type="GO" id="GO:0009289">
    <property type="term" value="C:pilus"/>
    <property type="evidence" value="ECO:0007669"/>
    <property type="project" value="InterPro"/>
</dbReference>
<evidence type="ECO:0000313" key="3">
    <source>
        <dbReference type="Proteomes" id="UP000248640"/>
    </source>
</evidence>
<dbReference type="InterPro" id="IPR007540">
    <property type="entry name" value="Fimbrial_CS1-type"/>
</dbReference>
<keyword evidence="1" id="KW-0732">Signal</keyword>
<sequence>MQLWRPRHHLRLKTLTRCPLFCVLALLSIPSFAAREEATFNVSINLPSNDFYVLPINPHLLQRDQIMNYNMVTKRLSTLREHFDVKNALGGITARVEGEPVLSNGRDLIALAVTFNGQPLGQVNTLVVSDVDAKLGKRVLLEIAAVVPTDSYMPGEYFGSVRLMFDALQP</sequence>
<dbReference type="Gene3D" id="2.60.40.2040">
    <property type="entry name" value="CFA/I fimbrial subunit E, pilin domain"/>
    <property type="match status" value="1"/>
</dbReference>